<sequence>MGRFNAFLPVQPGMRLPGALDVQACESIVSLRSLQARAAALIEEKA</sequence>
<evidence type="ECO:0000313" key="1">
    <source>
        <dbReference type="EMBL" id="BBR38744.1"/>
    </source>
</evidence>
<dbReference type="RefSeq" id="WP_005338239.1">
    <property type="nucleotide sequence ID" value="NZ_AP022281.1"/>
</dbReference>
<name>A0A653KUG2_AERVE</name>
<reference evidence="1 4" key="2">
    <citation type="submission" date="2019-12" db="EMBL/GenBank/DDBJ databases">
        <title>complete genome sequences of Aeromonas veronii str. WP3-W19-ESBL-03 isolated from wastewater treatment plant effluent.</title>
        <authorList>
            <person name="Sekizuka T."/>
            <person name="Itokawa K."/>
            <person name="Yatsu K."/>
            <person name="Inamine Y."/>
            <person name="Kuroda M."/>
        </authorList>
    </citation>
    <scope>NUCLEOTIDE SEQUENCE [LARGE SCALE GENOMIC DNA]</scope>
    <source>
        <strain evidence="1 4">WP3-W19-ESBL-03</strain>
    </source>
</reference>
<gene>
    <name evidence="2" type="ORF">AERO8C_120487</name>
    <name evidence="1" type="ORF">WP3W19E03_12690</name>
</gene>
<evidence type="ECO:0000313" key="4">
    <source>
        <dbReference type="Proteomes" id="UP000515442"/>
    </source>
</evidence>
<accession>A0A653KUG2</accession>
<protein>
    <submittedName>
        <fullName evidence="2">Uncharacterized protein</fullName>
    </submittedName>
</protein>
<dbReference type="AlphaFoldDB" id="A0A653KUG2"/>
<dbReference type="EMBL" id="AP022038">
    <property type="protein sequence ID" value="BBR38744.1"/>
    <property type="molecule type" value="Genomic_DNA"/>
</dbReference>
<reference evidence="2 3" key="1">
    <citation type="submission" date="2019-10" db="EMBL/GenBank/DDBJ databases">
        <authorList>
            <person name="Karimi E."/>
        </authorList>
    </citation>
    <scope>NUCLEOTIDE SEQUENCE [LARGE SCALE GENOMIC DNA]</scope>
    <source>
        <strain evidence="2">Aeromonas sp. 8C</strain>
    </source>
</reference>
<dbReference type="Proteomes" id="UP000515442">
    <property type="component" value="Chromosome"/>
</dbReference>
<dbReference type="Proteomes" id="UP000439123">
    <property type="component" value="Unassembled WGS sequence"/>
</dbReference>
<evidence type="ECO:0000313" key="2">
    <source>
        <dbReference type="EMBL" id="VXA82055.1"/>
    </source>
</evidence>
<evidence type="ECO:0000313" key="3">
    <source>
        <dbReference type="Proteomes" id="UP000439123"/>
    </source>
</evidence>
<organism evidence="2 3">
    <name type="scientific">Aeromonas veronii</name>
    <dbReference type="NCBI Taxonomy" id="654"/>
    <lineage>
        <taxon>Bacteria</taxon>
        <taxon>Pseudomonadati</taxon>
        <taxon>Pseudomonadota</taxon>
        <taxon>Gammaproteobacteria</taxon>
        <taxon>Aeromonadales</taxon>
        <taxon>Aeromonadaceae</taxon>
        <taxon>Aeromonas</taxon>
    </lineage>
</organism>
<proteinExistence type="predicted"/>
<dbReference type="EMBL" id="CABWLC010000004">
    <property type="protein sequence ID" value="VXA82055.1"/>
    <property type="molecule type" value="Genomic_DNA"/>
</dbReference>